<feature type="non-terminal residue" evidence="1">
    <location>
        <position position="1"/>
    </location>
</feature>
<dbReference type="AlphaFoldDB" id="A0A146KAZ0"/>
<dbReference type="EMBL" id="GDID01002889">
    <property type="protein sequence ID" value="JAP93717.1"/>
    <property type="molecule type" value="Transcribed_RNA"/>
</dbReference>
<proteinExistence type="predicted"/>
<evidence type="ECO:0000313" key="1">
    <source>
        <dbReference type="EMBL" id="JAP93717.1"/>
    </source>
</evidence>
<sequence length="456" mass="52576">SLAPKHQTSQTHFARSEMSQLIAEQENRSIADYLDQTKKTEADFEALKTALQSVHPFVPSIFQSEYYFISQKQIPQNSTNLGLFALVLKTFANKVITDESQIYAMAYEIEVRVIHRSSQQHIEQVFSAFDYNVKPTLQLLNIPNQQLLETSLSKLQIAGNSTNEQQIKDIMMNYFTAESAKRQSFTLFSINLDEQLTKLGTYDIYFQIRNRMIASTQIQIVPKFNLSPESLLKNNLNLKLNQFQIVQRVNQKTNVYECVQPITIELTQSLQLNPFFSEEKAEIKNLQRRQENSSEDFSFDDVKPKVAKEKPFDFIAKLFAKSEDDLAQFNIQSTKTKKQIQIQTQKNYESKPEIKEYGIENIKNNEIILINLQFSNGEMCLYFQQNETIQATGQTGLFVTKDYIRFNAKFSIFNVKLILSLKKVDCYCDGEFLGSWDCEGIFVKLLEKGAQVEVAG</sequence>
<gene>
    <name evidence="1" type="ORF">TPC1_13899</name>
</gene>
<accession>A0A146KAZ0</accession>
<organism evidence="1">
    <name type="scientific">Trepomonas sp. PC1</name>
    <dbReference type="NCBI Taxonomy" id="1076344"/>
    <lineage>
        <taxon>Eukaryota</taxon>
        <taxon>Metamonada</taxon>
        <taxon>Diplomonadida</taxon>
        <taxon>Hexamitidae</taxon>
        <taxon>Hexamitinae</taxon>
        <taxon>Trepomonas</taxon>
    </lineage>
</organism>
<protein>
    <submittedName>
        <fullName evidence="1">Uncharacterized protein</fullName>
    </submittedName>
</protein>
<name>A0A146KAZ0_9EUKA</name>
<reference evidence="1" key="1">
    <citation type="submission" date="2015-07" db="EMBL/GenBank/DDBJ databases">
        <title>Adaptation to a free-living lifestyle via gene acquisitions in the diplomonad Trepomonas sp. PC1.</title>
        <authorList>
            <person name="Xu F."/>
            <person name="Jerlstrom-Hultqvist J."/>
            <person name="Kolisko M."/>
            <person name="Simpson A.G.B."/>
            <person name="Roger A.J."/>
            <person name="Svard S.G."/>
            <person name="Andersson J.O."/>
        </authorList>
    </citation>
    <scope>NUCLEOTIDE SEQUENCE</scope>
    <source>
        <strain evidence="1">PC1</strain>
    </source>
</reference>
<feature type="non-terminal residue" evidence="1">
    <location>
        <position position="456"/>
    </location>
</feature>